<sequence>MDIYLSDLLADTQVRTRTMQAGGRELSVVIPIASGGRHHRPPPLTTLSALPPPPSSSPAASAPPPPPARSATHRRAAASHGHPSKADPISSALYRNLGLPVPEKKRWSPELEKKSTNREAHPVIQILQDLRKPGSGS</sequence>
<dbReference type="AlphaFoldDB" id="Q8LJ55"/>
<dbReference type="EMBL" id="AP003341">
    <property type="protein sequence ID" value="BAC01232.1"/>
    <property type="molecule type" value="Genomic_DNA"/>
</dbReference>
<reference evidence="2" key="1">
    <citation type="journal article" date="2002" name="Nature">
        <title>The genome sequence and structure of rice chromosome 1.</title>
        <authorList>
            <person name="Sasaki T."/>
            <person name="Matsumoto T."/>
            <person name="Yamamoto K."/>
            <person name="Sakata K."/>
            <person name="Baba T."/>
            <person name="Katayose Y."/>
            <person name="Wu J."/>
            <person name="Niimura Y."/>
            <person name="Cheng Z."/>
            <person name="Nagamura Y."/>
            <person name="Antonio B.A."/>
            <person name="Kanamori H."/>
            <person name="Hosokawa S."/>
            <person name="Masukawa M."/>
            <person name="Arikawa K."/>
            <person name="Chiden Y."/>
            <person name="Hayashi M."/>
            <person name="Okamoto M."/>
            <person name="Ando T."/>
            <person name="Aoki H."/>
            <person name="Arita K."/>
            <person name="Hamada M."/>
            <person name="Harada C."/>
            <person name="Hijishita S."/>
            <person name="Honda M."/>
            <person name="Ichikawa Y."/>
            <person name="Idonuma A."/>
            <person name="Iijima M."/>
            <person name="Ikeda M."/>
            <person name="Ikeno M."/>
            <person name="Itoh S."/>
            <person name="Itoh T."/>
            <person name="Itoh Y."/>
            <person name="Itoh Y."/>
            <person name="Iwabuchi A."/>
            <person name="Kamiya K."/>
            <person name="Karasawa W."/>
            <person name="Katagiri S."/>
            <person name="Kikuta A."/>
            <person name="Kobayashi N."/>
            <person name="Kono I."/>
            <person name="Machita K."/>
            <person name="Maehara T."/>
            <person name="Mizuno H."/>
            <person name="Mizubayashi T."/>
            <person name="Mukai Y."/>
            <person name="Nagasaki H."/>
            <person name="Nakashima M."/>
            <person name="Nakama Y."/>
            <person name="Nakamichi Y."/>
            <person name="Nakamura M."/>
            <person name="Namiki N."/>
            <person name="Negishi M."/>
            <person name="Ohta I."/>
            <person name="Ono N."/>
            <person name="Saji S."/>
            <person name="Sakai K."/>
            <person name="Shibata M."/>
            <person name="Shimokawa T."/>
            <person name="Shomura A."/>
            <person name="Song J."/>
            <person name="Takazaki Y."/>
            <person name="Terasawa K."/>
            <person name="Tsuji K."/>
            <person name="Waki K."/>
            <person name="Yamagata H."/>
            <person name="Yamane H."/>
            <person name="Yoshiki S."/>
            <person name="Yoshihara R."/>
            <person name="Yukawa K."/>
            <person name="Zhong H."/>
            <person name="Iwama H."/>
            <person name="Endo T."/>
            <person name="Ito H."/>
            <person name="Hahn J.H."/>
            <person name="Kim H.I."/>
            <person name="Eun M.Y."/>
            <person name="Yano M."/>
            <person name="Jiang J."/>
            <person name="Gojobori T."/>
        </authorList>
    </citation>
    <scope>NUCLEOTIDE SEQUENCE [LARGE SCALE GENOMIC DNA]</scope>
</reference>
<feature type="compositionally biased region" description="Pro residues" evidence="1">
    <location>
        <begin position="50"/>
        <end position="68"/>
    </location>
</feature>
<feature type="compositionally biased region" description="Basic and acidic residues" evidence="1">
    <location>
        <begin position="102"/>
        <end position="121"/>
    </location>
</feature>
<feature type="region of interest" description="Disordered" evidence="1">
    <location>
        <begin position="31"/>
        <end position="137"/>
    </location>
</feature>
<accession>Q8LJ55</accession>
<proteinExistence type="predicted"/>
<evidence type="ECO:0000313" key="2">
    <source>
        <dbReference type="EMBL" id="BAC01232.1"/>
    </source>
</evidence>
<gene>
    <name evidence="2" type="primary">OSJNBb0024F06.12</name>
</gene>
<name>Q8LJ55_ORYSJ</name>
<organism evidence="2">
    <name type="scientific">Oryza sativa subsp. japonica</name>
    <name type="common">Rice</name>
    <dbReference type="NCBI Taxonomy" id="39947"/>
    <lineage>
        <taxon>Eukaryota</taxon>
        <taxon>Viridiplantae</taxon>
        <taxon>Streptophyta</taxon>
        <taxon>Embryophyta</taxon>
        <taxon>Tracheophyta</taxon>
        <taxon>Spermatophyta</taxon>
        <taxon>Magnoliopsida</taxon>
        <taxon>Liliopsida</taxon>
        <taxon>Poales</taxon>
        <taxon>Poaceae</taxon>
        <taxon>BOP clade</taxon>
        <taxon>Oryzoideae</taxon>
        <taxon>Oryzeae</taxon>
        <taxon>Oryzinae</taxon>
        <taxon>Oryza</taxon>
        <taxon>Oryza sativa</taxon>
    </lineage>
</organism>
<evidence type="ECO:0000256" key="1">
    <source>
        <dbReference type="SAM" id="MobiDB-lite"/>
    </source>
</evidence>
<protein>
    <submittedName>
        <fullName evidence="2">Uncharacterized protein OSJNBb0024F06.12</fullName>
    </submittedName>
</protein>
<dbReference type="Proteomes" id="UP000817658">
    <property type="component" value="Chromosome 1"/>
</dbReference>